<dbReference type="Gene3D" id="2.30.29.30">
    <property type="entry name" value="Pleckstrin-homology domain (PH domain)/Phosphotyrosine-binding domain (PTB)"/>
    <property type="match status" value="1"/>
</dbReference>
<evidence type="ECO:0000256" key="1">
    <source>
        <dbReference type="SAM" id="MobiDB-lite"/>
    </source>
</evidence>
<dbReference type="Proteomes" id="UP001445076">
    <property type="component" value="Unassembled WGS sequence"/>
</dbReference>
<feature type="compositionally biased region" description="Basic and acidic residues" evidence="1">
    <location>
        <begin position="351"/>
        <end position="381"/>
    </location>
</feature>
<dbReference type="InterPro" id="IPR011993">
    <property type="entry name" value="PH-like_dom_sf"/>
</dbReference>
<evidence type="ECO:0000313" key="3">
    <source>
        <dbReference type="EMBL" id="KAK8732091.1"/>
    </source>
</evidence>
<dbReference type="SMART" id="SM00461">
    <property type="entry name" value="WH1"/>
    <property type="match status" value="1"/>
</dbReference>
<dbReference type="FunFam" id="2.30.29.30:FF:000373">
    <property type="entry name" value="Protein still life, isoform SIF type"/>
    <property type="match status" value="1"/>
</dbReference>
<proteinExistence type="predicted"/>
<feature type="compositionally biased region" description="Low complexity" evidence="1">
    <location>
        <begin position="303"/>
        <end position="315"/>
    </location>
</feature>
<feature type="region of interest" description="Disordered" evidence="1">
    <location>
        <begin position="155"/>
        <end position="187"/>
    </location>
</feature>
<dbReference type="AlphaFoldDB" id="A0AAW0WXE5"/>
<feature type="domain" description="WH1" evidence="2">
    <location>
        <begin position="27"/>
        <end position="145"/>
    </location>
</feature>
<feature type="compositionally biased region" description="Polar residues" evidence="1">
    <location>
        <begin position="397"/>
        <end position="406"/>
    </location>
</feature>
<dbReference type="PROSITE" id="PS50229">
    <property type="entry name" value="WH1"/>
    <property type="match status" value="1"/>
</dbReference>
<feature type="compositionally biased region" description="Basic residues" evidence="1">
    <location>
        <begin position="279"/>
        <end position="289"/>
    </location>
</feature>
<keyword evidence="4" id="KW-1185">Reference proteome</keyword>
<feature type="region of interest" description="Disordered" evidence="1">
    <location>
        <begin position="259"/>
        <end position="472"/>
    </location>
</feature>
<dbReference type="EMBL" id="JARKIK010000058">
    <property type="protein sequence ID" value="KAK8732091.1"/>
    <property type="molecule type" value="Genomic_DNA"/>
</dbReference>
<feature type="region of interest" description="Disordered" evidence="1">
    <location>
        <begin position="201"/>
        <end position="243"/>
    </location>
</feature>
<organism evidence="3 4">
    <name type="scientific">Cherax quadricarinatus</name>
    <name type="common">Australian red claw crayfish</name>
    <dbReference type="NCBI Taxonomy" id="27406"/>
    <lineage>
        <taxon>Eukaryota</taxon>
        <taxon>Metazoa</taxon>
        <taxon>Ecdysozoa</taxon>
        <taxon>Arthropoda</taxon>
        <taxon>Crustacea</taxon>
        <taxon>Multicrustacea</taxon>
        <taxon>Malacostraca</taxon>
        <taxon>Eumalacostraca</taxon>
        <taxon>Eucarida</taxon>
        <taxon>Decapoda</taxon>
        <taxon>Pleocyemata</taxon>
        <taxon>Astacidea</taxon>
        <taxon>Parastacoidea</taxon>
        <taxon>Parastacidae</taxon>
        <taxon>Cherax</taxon>
    </lineage>
</organism>
<accession>A0AAW0WXE5</accession>
<feature type="compositionally biased region" description="Basic and acidic residues" evidence="1">
    <location>
        <begin position="328"/>
        <end position="341"/>
    </location>
</feature>
<dbReference type="InterPro" id="IPR000697">
    <property type="entry name" value="WH1/EVH1_dom"/>
</dbReference>
<feature type="compositionally biased region" description="Low complexity" evidence="1">
    <location>
        <begin position="228"/>
        <end position="243"/>
    </location>
</feature>
<evidence type="ECO:0000313" key="4">
    <source>
        <dbReference type="Proteomes" id="UP001445076"/>
    </source>
</evidence>
<reference evidence="3 4" key="1">
    <citation type="journal article" date="2024" name="BMC Genomics">
        <title>Genome assembly of redclaw crayfish (Cherax quadricarinatus) provides insights into its immune adaptation and hypoxia tolerance.</title>
        <authorList>
            <person name="Liu Z."/>
            <person name="Zheng J."/>
            <person name="Li H."/>
            <person name="Fang K."/>
            <person name="Wang S."/>
            <person name="He J."/>
            <person name="Zhou D."/>
            <person name="Weng S."/>
            <person name="Chi M."/>
            <person name="Gu Z."/>
            <person name="He J."/>
            <person name="Li F."/>
            <person name="Wang M."/>
        </authorList>
    </citation>
    <scope>NUCLEOTIDE SEQUENCE [LARGE SCALE GENOMIC DNA]</scope>
    <source>
        <strain evidence="3">ZL_2023a</strain>
    </source>
</reference>
<name>A0AAW0WXE5_CHEQU</name>
<sequence length="547" mass="58997">MGNKLSCSCAPLIKKTGYRYEDSPWNPARRRDGHLLRLWAEVFHVSSSGSGTVKWQQVSEDLVPVNITCIQDTPECVFHITAYNSQVDKILDVRLIQPGTRIGQASECFVYWKDPATSDTWGLNFTSPIDAKQFRECCSPSFKFSRKASSSYSLKLEPVRGGGGKTKGRRKPVSTPASPSRTREPQCTCMTAEQYARLRAQDPRYRGASTLPRTQGGRGVVEGPASRTANHGAAHTTATSTNTTQAAMCDTMASRRGGDGYATMKLGNNRDPRQPPSHHASHASLHHKSGTGVGTLSRKEEASAAAAAAASVSAANERSGETPTSGSRDNRSLRGSRRELSSKSVDYSEMDTVRETDTLRRRARSKSTDDVTKGDRDDSILHLDSNTLKKMLRPMTSVESPATSPESWRRRTSRGDGGLDASMWGSLSRGGSTVSHADGFSSEPEAPRPNRLTPSRSAMSVLGGEGGSGGRRGRGFHLDLGERESPPSDHQLFDLACYATTPSSSRPACRAHFVPNTSSQWSCMVGVVPPGPVPGPCCPCAGHLQLV</sequence>
<reference evidence="3" key="2">
    <citation type="submission" date="2024-01" db="EMBL/GenBank/DDBJ databases">
        <authorList>
            <person name="He J."/>
            <person name="Wang M."/>
            <person name="Zheng J."/>
            <person name="Liu Z."/>
        </authorList>
    </citation>
    <scope>NUCLEOTIDE SEQUENCE</scope>
    <source>
        <strain evidence="3">ZL_2023a</strain>
        <tissue evidence="3">Muscle</tissue>
    </source>
</reference>
<evidence type="ECO:0000259" key="2">
    <source>
        <dbReference type="PROSITE" id="PS50229"/>
    </source>
</evidence>
<protein>
    <recommendedName>
        <fullName evidence="2">WH1 domain-containing protein</fullName>
    </recommendedName>
</protein>
<gene>
    <name evidence="3" type="ORF">OTU49_007177</name>
</gene>
<comment type="caution">
    <text evidence="3">The sequence shown here is derived from an EMBL/GenBank/DDBJ whole genome shotgun (WGS) entry which is preliminary data.</text>
</comment>
<dbReference type="Pfam" id="PF00568">
    <property type="entry name" value="WH1"/>
    <property type="match status" value="1"/>
</dbReference>
<dbReference type="EMBL" id="JARKIK010000058">
    <property type="protein sequence ID" value="KAK8732083.1"/>
    <property type="molecule type" value="Genomic_DNA"/>
</dbReference>
<dbReference type="SUPFAM" id="SSF50729">
    <property type="entry name" value="PH domain-like"/>
    <property type="match status" value="1"/>
</dbReference>